<dbReference type="InterPro" id="IPR018305">
    <property type="entry name" value="Ribosomal_m50"/>
</dbReference>
<evidence type="ECO:0000256" key="6">
    <source>
        <dbReference type="ARBA" id="ARBA00035183"/>
    </source>
</evidence>
<dbReference type="Pfam" id="PF10501">
    <property type="entry name" value="Ribosomal_L50"/>
    <property type="match status" value="1"/>
</dbReference>
<evidence type="ECO:0000313" key="9">
    <source>
        <dbReference type="Proteomes" id="UP001642406"/>
    </source>
</evidence>
<gene>
    <name evidence="8" type="ORF">SBRCBS47491_005656</name>
</gene>
<keyword evidence="5" id="KW-0687">Ribonucleoprotein</keyword>
<evidence type="ECO:0000256" key="5">
    <source>
        <dbReference type="ARBA" id="ARBA00023274"/>
    </source>
</evidence>
<protein>
    <recommendedName>
        <fullName evidence="6">Large ribosomal subunit protein mL50</fullName>
    </recommendedName>
</protein>
<evidence type="ECO:0000313" key="8">
    <source>
        <dbReference type="EMBL" id="CAK7224748.1"/>
    </source>
</evidence>
<feature type="region of interest" description="Disordered" evidence="7">
    <location>
        <begin position="37"/>
        <end position="56"/>
    </location>
</feature>
<comment type="caution">
    <text evidence="8">The sequence shown here is derived from an EMBL/GenBank/DDBJ whole genome shotgun (WGS) entry which is preliminary data.</text>
</comment>
<evidence type="ECO:0000256" key="2">
    <source>
        <dbReference type="ARBA" id="ARBA00008860"/>
    </source>
</evidence>
<evidence type="ECO:0000256" key="3">
    <source>
        <dbReference type="ARBA" id="ARBA00022980"/>
    </source>
</evidence>
<keyword evidence="3" id="KW-0689">Ribosomal protein</keyword>
<sequence length="397" mass="42460">MRRISRLPKQTVADVASAARNTSSRCAFRCHATAPTTTASSFTTRPRTSFASASSSSSSQLAHDRFFSTSVARRQADPKQPLDDAAAAAESTELEADVDEWAAATEVVEDEPSLVVPGRIQLAPQPDQITDSDYIPAETGEGLEEVGGLAGWWENDQHWDQSVVFRGFGPQQHVTDAATLVVLARQAVTEAVAVQQQQQQKPELLTSTTWARDSDAQAALALQIEVAADGSVTAVHGDVAGVVNGLAAQEEYVDKEVSLPTAEQAQALVASWAEDASWKSISLKDVALKFAINKRILQLTGHMLPDAQLATADTVGALLSVLVRPPKAKKLAEELAADGALAGLPNVAVYGRRVTPIDKHKSVGRWKVIVEELEKRGLPVTGTGGYGKATERKWAFH</sequence>
<organism evidence="8 9">
    <name type="scientific">Sporothrix bragantina</name>
    <dbReference type="NCBI Taxonomy" id="671064"/>
    <lineage>
        <taxon>Eukaryota</taxon>
        <taxon>Fungi</taxon>
        <taxon>Dikarya</taxon>
        <taxon>Ascomycota</taxon>
        <taxon>Pezizomycotina</taxon>
        <taxon>Sordariomycetes</taxon>
        <taxon>Sordariomycetidae</taxon>
        <taxon>Ophiostomatales</taxon>
        <taxon>Ophiostomataceae</taxon>
        <taxon>Sporothrix</taxon>
    </lineage>
</organism>
<accession>A0ABP0BYT7</accession>
<evidence type="ECO:0000256" key="7">
    <source>
        <dbReference type="SAM" id="MobiDB-lite"/>
    </source>
</evidence>
<keyword evidence="4" id="KW-0496">Mitochondrion</keyword>
<proteinExistence type="inferred from homology"/>
<name>A0ABP0BYT7_9PEZI</name>
<keyword evidence="9" id="KW-1185">Reference proteome</keyword>
<reference evidence="8 9" key="1">
    <citation type="submission" date="2024-01" db="EMBL/GenBank/DDBJ databases">
        <authorList>
            <person name="Allen C."/>
            <person name="Tagirdzhanova G."/>
        </authorList>
    </citation>
    <scope>NUCLEOTIDE SEQUENCE [LARGE SCALE GENOMIC DNA]</scope>
</reference>
<dbReference type="EMBL" id="CAWUHC010000050">
    <property type="protein sequence ID" value="CAK7224748.1"/>
    <property type="molecule type" value="Genomic_DNA"/>
</dbReference>
<comment type="similarity">
    <text evidence="2">Belongs to the mitochondrion-specific ribosomal protein mL50 family.</text>
</comment>
<evidence type="ECO:0000256" key="1">
    <source>
        <dbReference type="ARBA" id="ARBA00004173"/>
    </source>
</evidence>
<comment type="subcellular location">
    <subcellularLocation>
        <location evidence="1">Mitochondrion</location>
    </subcellularLocation>
</comment>
<dbReference type="Proteomes" id="UP001642406">
    <property type="component" value="Unassembled WGS sequence"/>
</dbReference>
<evidence type="ECO:0000256" key="4">
    <source>
        <dbReference type="ARBA" id="ARBA00023128"/>
    </source>
</evidence>